<dbReference type="GO" id="GO:0016853">
    <property type="term" value="F:isomerase activity"/>
    <property type="evidence" value="ECO:0007669"/>
    <property type="project" value="TreeGrafter"/>
</dbReference>
<proteinExistence type="predicted"/>
<keyword evidence="3" id="KW-1185">Reference proteome</keyword>
<dbReference type="OrthoDB" id="75169at2759"/>
<accession>A0A6A7A6C5</accession>
<dbReference type="EMBL" id="MU006222">
    <property type="protein sequence ID" value="KAF2828840.1"/>
    <property type="molecule type" value="Genomic_DNA"/>
</dbReference>
<dbReference type="Pfam" id="PF02567">
    <property type="entry name" value="PhzC-PhzF"/>
    <property type="match status" value="2"/>
</dbReference>
<evidence type="ECO:0000256" key="1">
    <source>
        <dbReference type="PIRSR" id="PIRSR016184-1"/>
    </source>
</evidence>
<dbReference type="NCBIfam" id="TIGR00654">
    <property type="entry name" value="PhzF_family"/>
    <property type="match status" value="1"/>
</dbReference>
<organism evidence="2 3">
    <name type="scientific">Ophiobolus disseminans</name>
    <dbReference type="NCBI Taxonomy" id="1469910"/>
    <lineage>
        <taxon>Eukaryota</taxon>
        <taxon>Fungi</taxon>
        <taxon>Dikarya</taxon>
        <taxon>Ascomycota</taxon>
        <taxon>Pezizomycotina</taxon>
        <taxon>Dothideomycetes</taxon>
        <taxon>Pleosporomycetidae</taxon>
        <taxon>Pleosporales</taxon>
        <taxon>Pleosporineae</taxon>
        <taxon>Phaeosphaeriaceae</taxon>
        <taxon>Ophiobolus</taxon>
    </lineage>
</organism>
<protein>
    <submittedName>
        <fullName evidence="2">Phenazine biosynthesis protein-like protein phzf family</fullName>
    </submittedName>
</protein>
<dbReference type="PANTHER" id="PTHR13774:SF32">
    <property type="entry name" value="ANTISENSE-ENHANCING SEQUENCE 1"/>
    <property type="match status" value="1"/>
</dbReference>
<evidence type="ECO:0000313" key="2">
    <source>
        <dbReference type="EMBL" id="KAF2828840.1"/>
    </source>
</evidence>
<dbReference type="AlphaFoldDB" id="A0A6A7A6C5"/>
<name>A0A6A7A6C5_9PLEO</name>
<dbReference type="GO" id="GO:0005737">
    <property type="term" value="C:cytoplasm"/>
    <property type="evidence" value="ECO:0007669"/>
    <property type="project" value="TreeGrafter"/>
</dbReference>
<feature type="active site" evidence="1">
    <location>
        <position position="50"/>
    </location>
</feature>
<dbReference type="PANTHER" id="PTHR13774">
    <property type="entry name" value="PHENAZINE BIOSYNTHESIS PROTEIN"/>
    <property type="match status" value="1"/>
</dbReference>
<gene>
    <name evidence="2" type="ORF">CC86DRAFT_198849</name>
</gene>
<evidence type="ECO:0000313" key="3">
    <source>
        <dbReference type="Proteomes" id="UP000799424"/>
    </source>
</evidence>
<dbReference type="SUPFAM" id="SSF54506">
    <property type="entry name" value="Diaminopimelate epimerase-like"/>
    <property type="match status" value="1"/>
</dbReference>
<dbReference type="Gene3D" id="3.10.310.10">
    <property type="entry name" value="Diaminopimelate Epimerase, Chain A, domain 1"/>
    <property type="match status" value="2"/>
</dbReference>
<dbReference type="InterPro" id="IPR003719">
    <property type="entry name" value="Phenazine_PhzF-like"/>
</dbReference>
<sequence length="296" mass="32026">MHLPFTTLDIFTTTPYFGNPLAVIRVPSSLREQLTEEQKQKIAREFNLSEVTFLHECTNSSDAVDFDIFTSKSRITFAGHPTIGTAIYVAQHPDAYPGITELRTLAGSIPFKYDAASGKSTVSVPHDVHIHSARVPHPTQSTASVPIVSIVKGMAFGLCELPDLETLGSRSGPLIAAEDRYKAQFLDAGSGWDVGYTGSFYFVDLGSKGNVRSLRTRSIPAFEDPGTGSASAALCCYIAITEKKRGRVNFHLVQGMEMGRRCDIFVDVDMEKDGTVQGVELSGVAVGVMEGSLAIE</sequence>
<dbReference type="Proteomes" id="UP000799424">
    <property type="component" value="Unassembled WGS sequence"/>
</dbReference>
<reference evidence="2" key="1">
    <citation type="journal article" date="2020" name="Stud. Mycol.">
        <title>101 Dothideomycetes genomes: a test case for predicting lifestyles and emergence of pathogens.</title>
        <authorList>
            <person name="Haridas S."/>
            <person name="Albert R."/>
            <person name="Binder M."/>
            <person name="Bloem J."/>
            <person name="Labutti K."/>
            <person name="Salamov A."/>
            <person name="Andreopoulos B."/>
            <person name="Baker S."/>
            <person name="Barry K."/>
            <person name="Bills G."/>
            <person name="Bluhm B."/>
            <person name="Cannon C."/>
            <person name="Castanera R."/>
            <person name="Culley D."/>
            <person name="Daum C."/>
            <person name="Ezra D."/>
            <person name="Gonzalez J."/>
            <person name="Henrissat B."/>
            <person name="Kuo A."/>
            <person name="Liang C."/>
            <person name="Lipzen A."/>
            <person name="Lutzoni F."/>
            <person name="Magnuson J."/>
            <person name="Mondo S."/>
            <person name="Nolan M."/>
            <person name="Ohm R."/>
            <person name="Pangilinan J."/>
            <person name="Park H.-J."/>
            <person name="Ramirez L."/>
            <person name="Alfaro M."/>
            <person name="Sun H."/>
            <person name="Tritt A."/>
            <person name="Yoshinaga Y."/>
            <person name="Zwiers L.-H."/>
            <person name="Turgeon B."/>
            <person name="Goodwin S."/>
            <person name="Spatafora J."/>
            <person name="Crous P."/>
            <person name="Grigoriev I."/>
        </authorList>
    </citation>
    <scope>NUCLEOTIDE SEQUENCE</scope>
    <source>
        <strain evidence="2">CBS 113818</strain>
    </source>
</reference>
<dbReference type="PIRSF" id="PIRSF016184">
    <property type="entry name" value="PhzC_PhzF"/>
    <property type="match status" value="1"/>
</dbReference>